<evidence type="ECO:0000256" key="2">
    <source>
        <dbReference type="SAM" id="Phobius"/>
    </source>
</evidence>
<feature type="transmembrane region" description="Helical" evidence="2">
    <location>
        <begin position="45"/>
        <end position="63"/>
    </location>
</feature>
<gene>
    <name evidence="3" type="ORF">EXIGLDRAFT_755155</name>
</gene>
<dbReference type="OrthoDB" id="2502792at2759"/>
<protein>
    <submittedName>
        <fullName evidence="3">Uncharacterized protein</fullName>
    </submittedName>
</protein>
<feature type="region of interest" description="Disordered" evidence="1">
    <location>
        <begin position="103"/>
        <end position="125"/>
    </location>
</feature>
<dbReference type="Proteomes" id="UP000077266">
    <property type="component" value="Unassembled WGS sequence"/>
</dbReference>
<dbReference type="AlphaFoldDB" id="A0A165CAU7"/>
<keyword evidence="2" id="KW-1133">Transmembrane helix</keyword>
<evidence type="ECO:0000313" key="4">
    <source>
        <dbReference type="Proteomes" id="UP000077266"/>
    </source>
</evidence>
<keyword evidence="2" id="KW-0812">Transmembrane</keyword>
<proteinExistence type="predicted"/>
<dbReference type="EMBL" id="KV426344">
    <property type="protein sequence ID" value="KZV82136.1"/>
    <property type="molecule type" value="Genomic_DNA"/>
</dbReference>
<keyword evidence="2" id="KW-0472">Membrane</keyword>
<name>A0A165CAU7_EXIGL</name>
<dbReference type="InParanoid" id="A0A165CAU7"/>
<feature type="transmembrane region" description="Helical" evidence="2">
    <location>
        <begin position="12"/>
        <end position="33"/>
    </location>
</feature>
<reference evidence="3 4" key="1">
    <citation type="journal article" date="2016" name="Mol. Biol. Evol.">
        <title>Comparative Genomics of Early-Diverging Mushroom-Forming Fungi Provides Insights into the Origins of Lignocellulose Decay Capabilities.</title>
        <authorList>
            <person name="Nagy L.G."/>
            <person name="Riley R."/>
            <person name="Tritt A."/>
            <person name="Adam C."/>
            <person name="Daum C."/>
            <person name="Floudas D."/>
            <person name="Sun H."/>
            <person name="Yadav J.S."/>
            <person name="Pangilinan J."/>
            <person name="Larsson K.H."/>
            <person name="Matsuura K."/>
            <person name="Barry K."/>
            <person name="Labutti K."/>
            <person name="Kuo R."/>
            <person name="Ohm R.A."/>
            <person name="Bhattacharya S.S."/>
            <person name="Shirouzu T."/>
            <person name="Yoshinaga Y."/>
            <person name="Martin F.M."/>
            <person name="Grigoriev I.V."/>
            <person name="Hibbett D.S."/>
        </authorList>
    </citation>
    <scope>NUCLEOTIDE SEQUENCE [LARGE SCALE GENOMIC DNA]</scope>
    <source>
        <strain evidence="3 4">HHB12029</strain>
    </source>
</reference>
<feature type="transmembrane region" description="Helical" evidence="2">
    <location>
        <begin position="75"/>
        <end position="93"/>
    </location>
</feature>
<sequence>MDLDAVIDTLSAYLPAPLVNLLAFGLSSLLALLPDTAHLTDTQSWLPLAVSLLAIYFTLASVYRTVSFGFRAAVFFVKYGALLGVAGALYSYIANPNNGPNATGTRVGRRGAAKTKGTRPKPWDTFEKHTEYNKQYRVHKQVEVDAEEGRRMVQGIMNYVWDAAQRFVVSSVMTPRSQVDEDDGRRRTRAQTKGKARSR</sequence>
<evidence type="ECO:0000313" key="3">
    <source>
        <dbReference type="EMBL" id="KZV82136.1"/>
    </source>
</evidence>
<accession>A0A165CAU7</accession>
<keyword evidence="4" id="KW-1185">Reference proteome</keyword>
<feature type="region of interest" description="Disordered" evidence="1">
    <location>
        <begin position="174"/>
        <end position="199"/>
    </location>
</feature>
<organism evidence="3 4">
    <name type="scientific">Exidia glandulosa HHB12029</name>
    <dbReference type="NCBI Taxonomy" id="1314781"/>
    <lineage>
        <taxon>Eukaryota</taxon>
        <taxon>Fungi</taxon>
        <taxon>Dikarya</taxon>
        <taxon>Basidiomycota</taxon>
        <taxon>Agaricomycotina</taxon>
        <taxon>Agaricomycetes</taxon>
        <taxon>Auriculariales</taxon>
        <taxon>Exidiaceae</taxon>
        <taxon>Exidia</taxon>
    </lineage>
</organism>
<feature type="compositionally biased region" description="Basic residues" evidence="1">
    <location>
        <begin position="107"/>
        <end position="119"/>
    </location>
</feature>
<feature type="compositionally biased region" description="Basic residues" evidence="1">
    <location>
        <begin position="186"/>
        <end position="199"/>
    </location>
</feature>
<evidence type="ECO:0000256" key="1">
    <source>
        <dbReference type="SAM" id="MobiDB-lite"/>
    </source>
</evidence>